<reference evidence="9 10" key="1">
    <citation type="journal article" date="2014" name="Genome Biol. Evol.">
        <title>Acetic acid bacteria genomes reveal functional traits for adaptation to life in insect guts.</title>
        <authorList>
            <person name="Chouaia B."/>
            <person name="Gaiarsa S."/>
            <person name="Crotti E."/>
            <person name="Comandatore F."/>
            <person name="Degli Esposti M."/>
            <person name="Ricci I."/>
            <person name="Alma A."/>
            <person name="Favia G."/>
            <person name="Bandi C."/>
            <person name="Daffonchio D."/>
        </authorList>
    </citation>
    <scope>NUCLEOTIDE SEQUENCE [LARGE SCALE GENOMIC DNA]</scope>
    <source>
        <strain evidence="9 10">SF2.1</strain>
    </source>
</reference>
<dbReference type="InterPro" id="IPR051621">
    <property type="entry name" value="T2SS_protein_J"/>
</dbReference>
<dbReference type="GO" id="GO:0005886">
    <property type="term" value="C:plasma membrane"/>
    <property type="evidence" value="ECO:0007669"/>
    <property type="project" value="UniProtKB-SubCell"/>
</dbReference>
<keyword evidence="2" id="KW-1003">Cell membrane</keyword>
<name>A0A060QGP3_9PROT</name>
<evidence type="ECO:0000256" key="5">
    <source>
        <dbReference type="ARBA" id="ARBA00022692"/>
    </source>
</evidence>
<keyword evidence="4" id="KW-0997">Cell inner membrane</keyword>
<dbReference type="Pfam" id="PF07963">
    <property type="entry name" value="N_methyl"/>
    <property type="match status" value="1"/>
</dbReference>
<evidence type="ECO:0000256" key="1">
    <source>
        <dbReference type="ARBA" id="ARBA00004377"/>
    </source>
</evidence>
<dbReference type="RefSeq" id="WP_023978815.1">
    <property type="nucleotide sequence ID" value="NZ_CBLX010000015.1"/>
</dbReference>
<gene>
    <name evidence="9" type="ORF">ASAP_2254</name>
</gene>
<evidence type="ECO:0000256" key="7">
    <source>
        <dbReference type="ARBA" id="ARBA00023136"/>
    </source>
</evidence>
<dbReference type="AlphaFoldDB" id="A0A060QGP3"/>
<evidence type="ECO:0000256" key="2">
    <source>
        <dbReference type="ARBA" id="ARBA00022475"/>
    </source>
</evidence>
<keyword evidence="5 8" id="KW-0812">Transmembrane</keyword>
<dbReference type="PROSITE" id="PS00409">
    <property type="entry name" value="PROKAR_NTER_METHYL"/>
    <property type="match status" value="1"/>
</dbReference>
<accession>A0A060QGP3</accession>
<dbReference type="GO" id="GO:0015628">
    <property type="term" value="P:protein secretion by the type II secretion system"/>
    <property type="evidence" value="ECO:0007669"/>
    <property type="project" value="TreeGrafter"/>
</dbReference>
<dbReference type="PANTHER" id="PTHR39583">
    <property type="entry name" value="TYPE II SECRETION SYSTEM PROTEIN J-RELATED"/>
    <property type="match status" value="1"/>
</dbReference>
<dbReference type="EMBL" id="CBLX010000015">
    <property type="protein sequence ID" value="CDG40299.1"/>
    <property type="molecule type" value="Genomic_DNA"/>
</dbReference>
<comment type="caution">
    <text evidence="9">The sequence shown here is derived from an EMBL/GenBank/DDBJ whole genome shotgun (WGS) entry which is preliminary data.</text>
</comment>
<dbReference type="eggNOG" id="COG4795">
    <property type="taxonomic scope" value="Bacteria"/>
</dbReference>
<evidence type="ECO:0000256" key="3">
    <source>
        <dbReference type="ARBA" id="ARBA00022481"/>
    </source>
</evidence>
<keyword evidence="3" id="KW-0488">Methylation</keyword>
<dbReference type="InterPro" id="IPR045584">
    <property type="entry name" value="Pilin-like"/>
</dbReference>
<feature type="transmembrane region" description="Helical" evidence="8">
    <location>
        <begin position="12"/>
        <end position="30"/>
    </location>
</feature>
<keyword evidence="6 8" id="KW-1133">Transmembrane helix</keyword>
<comment type="subcellular location">
    <subcellularLocation>
        <location evidence="1">Cell inner membrane</location>
        <topology evidence="1">Single-pass membrane protein</topology>
    </subcellularLocation>
</comment>
<organism evidence="9 10">
    <name type="scientific">Asaia bogorensis</name>
    <dbReference type="NCBI Taxonomy" id="91915"/>
    <lineage>
        <taxon>Bacteria</taxon>
        <taxon>Pseudomonadati</taxon>
        <taxon>Pseudomonadota</taxon>
        <taxon>Alphaproteobacteria</taxon>
        <taxon>Acetobacterales</taxon>
        <taxon>Acetobacteraceae</taxon>
        <taxon>Asaia</taxon>
    </lineage>
</organism>
<sequence length="200" mass="22251">MTPRRDDAAGFTLLELLIALVVFSLVLLVLRQGFDAATRLFEQQRQTLAAQDDLDAVDRFVRQVVASADAGNGREGPLLVGTNHRLTWRGPVPHALQTQAEAISGGGRANMALSVDDAHRFVLQWSAYRHVIEPPTPVEQRVLLNGLEGVEWHYYASGHWSPTWYGNTLPELVRLRLVFAPGDARHWPDIVVAPRLNPLP</sequence>
<dbReference type="Proteomes" id="UP000027583">
    <property type="component" value="Unassembled WGS sequence"/>
</dbReference>
<proteinExistence type="predicted"/>
<dbReference type="SUPFAM" id="SSF54523">
    <property type="entry name" value="Pili subunits"/>
    <property type="match status" value="1"/>
</dbReference>
<protein>
    <submittedName>
        <fullName evidence="9">Pseudopilin J</fullName>
    </submittedName>
</protein>
<dbReference type="NCBIfam" id="TIGR02532">
    <property type="entry name" value="IV_pilin_GFxxxE"/>
    <property type="match status" value="1"/>
</dbReference>
<evidence type="ECO:0000256" key="4">
    <source>
        <dbReference type="ARBA" id="ARBA00022519"/>
    </source>
</evidence>
<evidence type="ECO:0000313" key="10">
    <source>
        <dbReference type="Proteomes" id="UP000027583"/>
    </source>
</evidence>
<reference evidence="9 10" key="2">
    <citation type="journal article" date="2014" name="PLoS ONE">
        <title>Evolution of mitochondria reconstructed from the energy metabolism of living bacteria.</title>
        <authorList>
            <person name="Degli Esposti M."/>
            <person name="Chouaia B."/>
            <person name="Comandatore F."/>
            <person name="Crotti E."/>
            <person name="Sassera D."/>
            <person name="Lievens P.M."/>
            <person name="Daffonchio D."/>
            <person name="Bandi C."/>
        </authorList>
    </citation>
    <scope>NUCLEOTIDE SEQUENCE [LARGE SCALE GENOMIC DNA]</scope>
    <source>
        <strain evidence="9 10">SF2.1</strain>
    </source>
</reference>
<evidence type="ECO:0000313" key="9">
    <source>
        <dbReference type="EMBL" id="CDG40299.1"/>
    </source>
</evidence>
<evidence type="ECO:0000256" key="6">
    <source>
        <dbReference type="ARBA" id="ARBA00022989"/>
    </source>
</evidence>
<keyword evidence="7 8" id="KW-0472">Membrane</keyword>
<dbReference type="PANTHER" id="PTHR39583:SF2">
    <property type="entry name" value="TYPE II SECRETION SYSTEM PROTEIN J"/>
    <property type="match status" value="1"/>
</dbReference>
<evidence type="ECO:0000256" key="8">
    <source>
        <dbReference type="SAM" id="Phobius"/>
    </source>
</evidence>
<dbReference type="InterPro" id="IPR012902">
    <property type="entry name" value="N_methyl_site"/>
</dbReference>